<evidence type="ECO:0000256" key="10">
    <source>
        <dbReference type="PROSITE-ProRule" id="PRU10134"/>
    </source>
</evidence>
<evidence type="ECO:0000256" key="1">
    <source>
        <dbReference type="ARBA" id="ARBA00011738"/>
    </source>
</evidence>
<dbReference type="GO" id="GO:0004019">
    <property type="term" value="F:adenylosuccinate synthase activity"/>
    <property type="evidence" value="ECO:0007669"/>
    <property type="project" value="UniProtKB-UniRule"/>
</dbReference>
<dbReference type="AlphaFoldDB" id="A0A1I8PJH3"/>
<dbReference type="Pfam" id="PF00709">
    <property type="entry name" value="Adenylsucc_synt"/>
    <property type="match status" value="1"/>
</dbReference>
<dbReference type="GO" id="GO:0000287">
    <property type="term" value="F:magnesium ion binding"/>
    <property type="evidence" value="ECO:0007669"/>
    <property type="project" value="UniProtKB-UniRule"/>
</dbReference>
<gene>
    <name evidence="12" type="primary">106082979</name>
</gene>
<dbReference type="PROSITE" id="PS00513">
    <property type="entry name" value="ADENYLOSUCCIN_SYN_2"/>
    <property type="match status" value="1"/>
</dbReference>
<keyword evidence="4 9" id="KW-0547">Nucleotide-binding</keyword>
<evidence type="ECO:0000256" key="3">
    <source>
        <dbReference type="ARBA" id="ARBA00022723"/>
    </source>
</evidence>
<feature type="binding site" evidence="9">
    <location>
        <begin position="439"/>
        <end position="441"/>
    </location>
    <ligand>
        <name>GTP</name>
        <dbReference type="ChEBI" id="CHEBI:37565"/>
    </ligand>
</feature>
<dbReference type="PANTHER" id="PTHR11846">
    <property type="entry name" value="ADENYLOSUCCINATE SYNTHETASE"/>
    <property type="match status" value="1"/>
</dbReference>
<dbReference type="InterPro" id="IPR001114">
    <property type="entry name" value="Adenylosuccinate_synthetase"/>
</dbReference>
<feature type="binding site" evidence="9">
    <location>
        <position position="330"/>
    </location>
    <ligand>
        <name>GTP</name>
        <dbReference type="ChEBI" id="CHEBI:37565"/>
    </ligand>
</feature>
<accession>A0A1I8PJH3</accession>
<comment type="catalytic activity">
    <reaction evidence="8 9 11">
        <text>IMP + L-aspartate + GTP = N(6)-(1,2-dicarboxyethyl)-AMP + GDP + phosphate + 2 H(+)</text>
        <dbReference type="Rhea" id="RHEA:15753"/>
        <dbReference type="ChEBI" id="CHEBI:15378"/>
        <dbReference type="ChEBI" id="CHEBI:29991"/>
        <dbReference type="ChEBI" id="CHEBI:37565"/>
        <dbReference type="ChEBI" id="CHEBI:43474"/>
        <dbReference type="ChEBI" id="CHEBI:57567"/>
        <dbReference type="ChEBI" id="CHEBI:58053"/>
        <dbReference type="ChEBI" id="CHEBI:58189"/>
        <dbReference type="EC" id="6.3.4.4"/>
    </reaction>
</comment>
<dbReference type="NCBIfam" id="NF002223">
    <property type="entry name" value="PRK01117.1"/>
    <property type="match status" value="1"/>
</dbReference>
<dbReference type="FunFam" id="1.10.300.10:FF:000002">
    <property type="entry name" value="Adenylosuccinate synthetase, chloroplastic"/>
    <property type="match status" value="1"/>
</dbReference>
<dbReference type="InterPro" id="IPR042110">
    <property type="entry name" value="Adenylosuccinate_synth_dom2"/>
</dbReference>
<dbReference type="Gene3D" id="1.10.300.10">
    <property type="entry name" value="Adenylosuccinate Synthetase, subunit A, domain 2"/>
    <property type="match status" value="1"/>
</dbReference>
<feature type="binding site" evidence="9">
    <location>
        <begin position="324"/>
        <end position="330"/>
    </location>
    <ligand>
        <name>substrate</name>
    </ligand>
</feature>
<feature type="binding site" evidence="9">
    <location>
        <position position="40"/>
    </location>
    <ligand>
        <name>Mg(2+)</name>
        <dbReference type="ChEBI" id="CHEBI:18420"/>
    </ligand>
</feature>
<dbReference type="CDD" id="cd03108">
    <property type="entry name" value="AdSS"/>
    <property type="match status" value="1"/>
</dbReference>
<evidence type="ECO:0000256" key="11">
    <source>
        <dbReference type="RuleBase" id="RU000520"/>
    </source>
</evidence>
<keyword evidence="13" id="KW-1185">Reference proteome</keyword>
<feature type="active site" description="Proton acceptor" evidence="9">
    <location>
        <position position="40"/>
    </location>
</feature>
<dbReference type="OrthoDB" id="10265645at2759"/>
<dbReference type="FunFam" id="3.90.170.10:FF:000001">
    <property type="entry name" value="Adenylosuccinate synthetase"/>
    <property type="match status" value="1"/>
</dbReference>
<comment type="function">
    <text evidence="9">Plays an important role in the de novo pathway and in the salvage pathway of purine nucleotide biosynthesis. Catalyzes the first commited step in the biosynthesis of AMP from IMP.</text>
</comment>
<feature type="binding site" evidence="9">
    <location>
        <begin position="356"/>
        <end position="358"/>
    </location>
    <ligand>
        <name>GTP</name>
        <dbReference type="ChEBI" id="CHEBI:37565"/>
    </ligand>
</feature>
<comment type="function">
    <text evidence="11">Plays an important role in the de novo pathway of purine nucleotide biosynthesis.</text>
</comment>
<feature type="binding site" evidence="9">
    <location>
        <position position="67"/>
    </location>
    <ligand>
        <name>Mg(2+)</name>
        <dbReference type="ChEBI" id="CHEBI:18420"/>
    </ligand>
</feature>
<feature type="binding site" evidence="9">
    <location>
        <begin position="65"/>
        <end position="68"/>
    </location>
    <ligand>
        <name>IMP</name>
        <dbReference type="ChEBI" id="CHEBI:58053"/>
    </ligand>
</feature>
<keyword evidence="7 9" id="KW-0342">GTP-binding</keyword>
<comment type="subcellular location">
    <subcellularLocation>
        <location evidence="9">Cytoplasm</location>
    </subcellularLocation>
</comment>
<comment type="similarity">
    <text evidence="9 11">Belongs to the adenylosuccinate synthetase family.</text>
</comment>
<keyword evidence="6 9" id="KW-0460">Magnesium</keyword>
<dbReference type="GO" id="GO:0046040">
    <property type="term" value="P:IMP metabolic process"/>
    <property type="evidence" value="ECO:0007669"/>
    <property type="project" value="TreeGrafter"/>
</dbReference>
<dbReference type="GO" id="GO:0005525">
    <property type="term" value="F:GTP binding"/>
    <property type="evidence" value="ECO:0007669"/>
    <property type="project" value="UniProtKB-UniRule"/>
</dbReference>
<comment type="cofactor">
    <cofactor evidence="9">
        <name>Mg(2+)</name>
        <dbReference type="ChEBI" id="CHEBI:18420"/>
    </cofactor>
    <text evidence="9">Binds 1 Mg(2+) ion per subunit.</text>
</comment>
<keyword evidence="3 9" id="KW-0479">Metal-binding</keyword>
<dbReference type="InterPro" id="IPR027417">
    <property type="entry name" value="P-loop_NTPase"/>
</dbReference>
<feature type="binding site" evidence="9">
    <location>
        <position position="171"/>
    </location>
    <ligand>
        <name>IMP</name>
        <dbReference type="ChEBI" id="CHEBI:58053"/>
        <note>ligand shared between dimeric partners</note>
    </ligand>
</feature>
<evidence type="ECO:0000256" key="2">
    <source>
        <dbReference type="ARBA" id="ARBA00022598"/>
    </source>
</evidence>
<dbReference type="PROSITE" id="PS01266">
    <property type="entry name" value="ADENYLOSUCCIN_SYN_1"/>
    <property type="match status" value="1"/>
</dbReference>
<dbReference type="SMART" id="SM00788">
    <property type="entry name" value="Adenylsucc_synt"/>
    <property type="match status" value="1"/>
</dbReference>
<feature type="binding site" evidence="9">
    <location>
        <begin position="40"/>
        <end position="43"/>
    </location>
    <ligand>
        <name>IMP</name>
        <dbReference type="ChEBI" id="CHEBI:58053"/>
    </ligand>
</feature>
<evidence type="ECO:0000256" key="6">
    <source>
        <dbReference type="ARBA" id="ARBA00022842"/>
    </source>
</evidence>
<feature type="binding site" evidence="9">
    <location>
        <position position="249"/>
    </location>
    <ligand>
        <name>IMP</name>
        <dbReference type="ChEBI" id="CHEBI:58053"/>
    </ligand>
</feature>
<dbReference type="STRING" id="35570.A0A1I8PJH3"/>
<dbReference type="HAMAP" id="MF_00011">
    <property type="entry name" value="Adenylosucc_synth"/>
    <property type="match status" value="1"/>
</dbReference>
<sequence length="451" mass="49664">METTAVNSVMNGTHYQELHQGRLNMYKSKVDVVLGAQWGDEGKGKVVDMLALDVDIVCRCQGGNNAGHTVVANGTEFDFHLLPSGIVNEKCISVIGNGVVIHLPSLFEELSKNEAKGLQKIEHRLIISDRAHLVFDFHQAVDGMQEAEKGGKSLGTTKKGIGPAYSSKATRNGIRVGELLGDFNLFSEKFKTIVATHVRLFPSINVDVEAELKRYKEYAEKIRPYVKDTICFLHTALRQGKTILVEGANAAMLDIDFGTYPYVTSSNCSIGGVLTGLGLPPQTIGEVIGVVKAYTTRVGDGPFPTEQLNEIGELLQTRGFEVGVTTKRKRRCGWLDIPLLRYTSLVNGYTCICLTKLDILDTLDEIKVAVAYKRPNGGKLDHFPGTIAELAGIDVEYAVLPGWKTCTENIRDFKQLPENAQKYVRFIEKELSVPIRWVGVGKGRESIINVH</sequence>
<dbReference type="InterPro" id="IPR042111">
    <property type="entry name" value="Adenylosuccinate_synth_dom3"/>
</dbReference>
<evidence type="ECO:0000313" key="13">
    <source>
        <dbReference type="Proteomes" id="UP000095300"/>
    </source>
</evidence>
<dbReference type="GO" id="GO:0044208">
    <property type="term" value="P:'de novo' AMP biosynthetic process"/>
    <property type="evidence" value="ECO:0007669"/>
    <property type="project" value="UniProtKB-UniRule"/>
</dbReference>
<feature type="binding site" evidence="9">
    <location>
        <position position="328"/>
    </location>
    <ligand>
        <name>IMP</name>
        <dbReference type="ChEBI" id="CHEBI:58053"/>
    </ligand>
</feature>
<dbReference type="SUPFAM" id="SSF52540">
    <property type="entry name" value="P-loop containing nucleoside triphosphate hydrolases"/>
    <property type="match status" value="1"/>
</dbReference>
<evidence type="ECO:0000256" key="5">
    <source>
        <dbReference type="ARBA" id="ARBA00022755"/>
    </source>
</evidence>
<feature type="binding site" evidence="9">
    <location>
        <position position="264"/>
    </location>
    <ligand>
        <name>IMP</name>
        <dbReference type="ChEBI" id="CHEBI:58053"/>
    </ligand>
</feature>
<organism evidence="12 13">
    <name type="scientific">Stomoxys calcitrans</name>
    <name type="common">Stable fly</name>
    <name type="synonym">Conops calcitrans</name>
    <dbReference type="NCBI Taxonomy" id="35570"/>
    <lineage>
        <taxon>Eukaryota</taxon>
        <taxon>Metazoa</taxon>
        <taxon>Ecdysozoa</taxon>
        <taxon>Arthropoda</taxon>
        <taxon>Hexapoda</taxon>
        <taxon>Insecta</taxon>
        <taxon>Pterygota</taxon>
        <taxon>Neoptera</taxon>
        <taxon>Endopterygota</taxon>
        <taxon>Diptera</taxon>
        <taxon>Brachycera</taxon>
        <taxon>Muscomorpha</taxon>
        <taxon>Muscoidea</taxon>
        <taxon>Muscidae</taxon>
        <taxon>Stomoxys</taxon>
    </lineage>
</organism>
<dbReference type="GO" id="GO:0005737">
    <property type="term" value="C:cytoplasm"/>
    <property type="evidence" value="ECO:0007669"/>
    <property type="project" value="UniProtKB-SubCell"/>
</dbReference>
<name>A0A1I8PJH3_STOCA</name>
<feature type="binding site" evidence="9">
    <location>
        <begin position="67"/>
        <end position="69"/>
    </location>
    <ligand>
        <name>GTP</name>
        <dbReference type="ChEBI" id="CHEBI:37565"/>
    </ligand>
</feature>
<dbReference type="Gene3D" id="3.40.440.10">
    <property type="entry name" value="Adenylosuccinate Synthetase, subunit A, domain 1"/>
    <property type="match status" value="1"/>
</dbReference>
<feature type="active site" evidence="10">
    <location>
        <position position="168"/>
    </location>
</feature>
<dbReference type="InterPro" id="IPR033128">
    <property type="entry name" value="Adenylosuccin_syn_Lys_AS"/>
</dbReference>
<proteinExistence type="inferred from homology"/>
<feature type="binding site" evidence="9">
    <location>
        <begin position="39"/>
        <end position="45"/>
    </location>
    <ligand>
        <name>GTP</name>
        <dbReference type="ChEBI" id="CHEBI:37565"/>
    </ligand>
</feature>
<dbReference type="KEGG" id="scac:106082979"/>
<dbReference type="InterPro" id="IPR018220">
    <property type="entry name" value="Adenylosuccin_syn_GTP-bd"/>
</dbReference>
<dbReference type="PANTHER" id="PTHR11846:SF0">
    <property type="entry name" value="ADENYLOSUCCINATE SYNTHETASE"/>
    <property type="match status" value="1"/>
</dbReference>
<comment type="pathway">
    <text evidence="9 11">Purine metabolism; AMP biosynthesis via de novo pathway; AMP from IMP: step 1/2.</text>
</comment>
<dbReference type="UniPathway" id="UPA00075">
    <property type="reaction ID" value="UER00335"/>
</dbReference>
<dbReference type="VEuPathDB" id="VectorBase:SCAU008687"/>
<dbReference type="NCBIfam" id="TIGR00184">
    <property type="entry name" value="purA"/>
    <property type="match status" value="1"/>
</dbReference>
<keyword evidence="5 9" id="KW-0658">Purine biosynthesis</keyword>
<comment type="subunit">
    <text evidence="1 9">Homodimer.</text>
</comment>
<dbReference type="EC" id="6.3.4.4" evidence="9 11"/>
<feature type="active site" description="Proton donor" evidence="9">
    <location>
        <position position="68"/>
    </location>
</feature>
<feature type="binding site" evidence="9">
    <location>
        <position position="157"/>
    </location>
    <ligand>
        <name>IMP</name>
        <dbReference type="ChEBI" id="CHEBI:58053"/>
    </ligand>
</feature>
<reference evidence="12" key="1">
    <citation type="submission" date="2020-05" db="UniProtKB">
        <authorList>
            <consortium name="EnsemblMetazoa"/>
        </authorList>
    </citation>
    <scope>IDENTIFICATION</scope>
    <source>
        <strain evidence="12">USDA</strain>
    </source>
</reference>
<keyword evidence="9" id="KW-0963">Cytoplasm</keyword>
<evidence type="ECO:0000256" key="8">
    <source>
        <dbReference type="ARBA" id="ARBA00050432"/>
    </source>
</evidence>
<dbReference type="InterPro" id="IPR042109">
    <property type="entry name" value="Adenylosuccinate_synth_dom1"/>
</dbReference>
<dbReference type="Proteomes" id="UP000095300">
    <property type="component" value="Unassembled WGS sequence"/>
</dbReference>
<protein>
    <recommendedName>
        <fullName evidence="9 11">Adenylosuccinate synthetase</fullName>
        <shortName evidence="9">AMPSase</shortName>
        <shortName evidence="9">AdSS</shortName>
        <ecNumber evidence="9 11">6.3.4.4</ecNumber>
    </recommendedName>
    <alternativeName>
        <fullName evidence="9">IMP--aspartate ligase</fullName>
    </alternativeName>
</protein>
<dbReference type="EnsemblMetazoa" id="SCAU008687-RA">
    <property type="protein sequence ID" value="SCAU008687-PA"/>
    <property type="gene ID" value="SCAU008687"/>
</dbReference>
<evidence type="ECO:0000256" key="7">
    <source>
        <dbReference type="ARBA" id="ARBA00023134"/>
    </source>
</evidence>
<evidence type="ECO:0000256" key="9">
    <source>
        <dbReference type="HAMAP-Rule" id="MF_03125"/>
    </source>
</evidence>
<evidence type="ECO:0000256" key="4">
    <source>
        <dbReference type="ARBA" id="ARBA00022741"/>
    </source>
</evidence>
<keyword evidence="2 9" id="KW-0436">Ligase</keyword>
<evidence type="ECO:0000313" key="12">
    <source>
        <dbReference type="EnsemblMetazoa" id="SCAU008687-PA"/>
    </source>
</evidence>
<dbReference type="Gene3D" id="3.90.170.10">
    <property type="entry name" value="Adenylosuccinate Synthetase, subunit A, domain 3"/>
    <property type="match status" value="1"/>
</dbReference>